<dbReference type="Gene3D" id="1.20.5.1930">
    <property type="match status" value="1"/>
</dbReference>
<name>A0ABW6A2Z7_9BACT</name>
<dbReference type="Gene3D" id="3.30.565.10">
    <property type="entry name" value="Histidine kinase-like ATPase, C-terminal domain"/>
    <property type="match status" value="1"/>
</dbReference>
<dbReference type="InterPro" id="IPR001610">
    <property type="entry name" value="PAC"/>
</dbReference>
<gene>
    <name evidence="12" type="ORF">ACFS6H_08260</name>
</gene>
<dbReference type="SMART" id="SM00091">
    <property type="entry name" value="PAS"/>
    <property type="match status" value="2"/>
</dbReference>
<evidence type="ECO:0000259" key="10">
    <source>
        <dbReference type="PROSITE" id="PS50112"/>
    </source>
</evidence>
<dbReference type="InterPro" id="IPR005467">
    <property type="entry name" value="His_kinase_dom"/>
</dbReference>
<keyword evidence="6" id="KW-0418">Kinase</keyword>
<dbReference type="SUPFAM" id="SSF55785">
    <property type="entry name" value="PYP-like sensor domain (PAS domain)"/>
    <property type="match status" value="2"/>
</dbReference>
<dbReference type="SMART" id="SM00387">
    <property type="entry name" value="HATPase_c"/>
    <property type="match status" value="1"/>
</dbReference>
<dbReference type="Pfam" id="PF07730">
    <property type="entry name" value="HisKA_3"/>
    <property type="match status" value="1"/>
</dbReference>
<organism evidence="12 13">
    <name type="scientific">Terrimonas rubra</name>
    <dbReference type="NCBI Taxonomy" id="1035890"/>
    <lineage>
        <taxon>Bacteria</taxon>
        <taxon>Pseudomonadati</taxon>
        <taxon>Bacteroidota</taxon>
        <taxon>Chitinophagia</taxon>
        <taxon>Chitinophagales</taxon>
        <taxon>Chitinophagaceae</taxon>
        <taxon>Terrimonas</taxon>
    </lineage>
</organism>
<keyword evidence="13" id="KW-1185">Reference proteome</keyword>
<feature type="domain" description="Histidine kinase" evidence="9">
    <location>
        <begin position="311"/>
        <end position="503"/>
    </location>
</feature>
<dbReference type="InterPro" id="IPR013655">
    <property type="entry name" value="PAS_fold_3"/>
</dbReference>
<evidence type="ECO:0000256" key="4">
    <source>
        <dbReference type="ARBA" id="ARBA00022679"/>
    </source>
</evidence>
<comment type="catalytic activity">
    <reaction evidence="1">
        <text>ATP + protein L-histidine = ADP + protein N-phospho-L-histidine.</text>
        <dbReference type="EC" id="2.7.13.3"/>
    </reaction>
</comment>
<evidence type="ECO:0000256" key="1">
    <source>
        <dbReference type="ARBA" id="ARBA00000085"/>
    </source>
</evidence>
<dbReference type="EC" id="2.7.13.3" evidence="2"/>
<dbReference type="PROSITE" id="PS50113">
    <property type="entry name" value="PAC"/>
    <property type="match status" value="1"/>
</dbReference>
<dbReference type="CDD" id="cd16917">
    <property type="entry name" value="HATPase_UhpB-NarQ-NarX-like"/>
    <property type="match status" value="1"/>
</dbReference>
<dbReference type="InterPro" id="IPR050482">
    <property type="entry name" value="Sensor_HK_TwoCompSys"/>
</dbReference>
<evidence type="ECO:0000256" key="3">
    <source>
        <dbReference type="ARBA" id="ARBA00022553"/>
    </source>
</evidence>
<keyword evidence="7" id="KW-0067">ATP-binding</keyword>
<proteinExistence type="predicted"/>
<dbReference type="EMBL" id="JBHUOZ010000001">
    <property type="protein sequence ID" value="MFD2919694.1"/>
    <property type="molecule type" value="Genomic_DNA"/>
</dbReference>
<keyword evidence="5" id="KW-0547">Nucleotide-binding</keyword>
<keyword evidence="8" id="KW-0902">Two-component regulatory system</keyword>
<dbReference type="Proteomes" id="UP001597511">
    <property type="component" value="Unassembled WGS sequence"/>
</dbReference>
<evidence type="ECO:0000256" key="8">
    <source>
        <dbReference type="ARBA" id="ARBA00023012"/>
    </source>
</evidence>
<evidence type="ECO:0000259" key="9">
    <source>
        <dbReference type="PROSITE" id="PS50109"/>
    </source>
</evidence>
<dbReference type="InterPro" id="IPR003594">
    <property type="entry name" value="HATPase_dom"/>
</dbReference>
<dbReference type="NCBIfam" id="TIGR00229">
    <property type="entry name" value="sensory_box"/>
    <property type="match status" value="1"/>
</dbReference>
<sequence length="505" mass="57401">MSKQNGVAATCFNYLNEAFDNAPQPVILVTHNLGIIYLNKAARRAFHIDQADLQNLDLPAIFSLKYEEVHYFLSTYTITEPYLPDEQLKLIGQVVFNIHIIPLVGSLLLNMTPAPVEEPPVAMPKNKWILTSSKRHTNTEKEMSAYDDYVLRNLIKEKEFHHMVLKATNDIIWDLDIATGHVLWNNNFYTHLGYVQSESLYDMDFWLNALHPDDHAAVEASLRDALEQGVDQWAYEYRFRKQNGSYVSIYDRGYVVKNKQGKPQRMIGSMMDITRLKIVEEELALSYKEIRELSEHVLYVREENKKKIAREMHDELGQQITVMKIQVAWLASKLQPVDDDIKQRLNNLDEMLNDSIKSIRRISAELRPSLLDDLGLIAALEWHIKEVGLKLGIQVKFSANMHEPDLSENTKTSLFRIVQESLTNIARHANAGSVAVSLHEKDNALILTIVDDGIGMDLQELKNTKTMGIVGMRERALTMGGIFTVESSPGKGTMITVTVPLASAN</sequence>
<dbReference type="Gene3D" id="3.30.450.20">
    <property type="entry name" value="PAS domain"/>
    <property type="match status" value="2"/>
</dbReference>
<keyword evidence="4" id="KW-0808">Transferase</keyword>
<evidence type="ECO:0000256" key="7">
    <source>
        <dbReference type="ARBA" id="ARBA00022840"/>
    </source>
</evidence>
<dbReference type="PROSITE" id="PS50109">
    <property type="entry name" value="HIS_KIN"/>
    <property type="match status" value="1"/>
</dbReference>
<dbReference type="InterPro" id="IPR011712">
    <property type="entry name" value="Sig_transdc_His_kin_sub3_dim/P"/>
</dbReference>
<comment type="caution">
    <text evidence="12">The sequence shown here is derived from an EMBL/GenBank/DDBJ whole genome shotgun (WGS) entry which is preliminary data.</text>
</comment>
<evidence type="ECO:0000256" key="2">
    <source>
        <dbReference type="ARBA" id="ARBA00012438"/>
    </source>
</evidence>
<dbReference type="InterPro" id="IPR036890">
    <property type="entry name" value="HATPase_C_sf"/>
</dbReference>
<dbReference type="SUPFAM" id="SSF55874">
    <property type="entry name" value="ATPase domain of HSP90 chaperone/DNA topoisomerase II/histidine kinase"/>
    <property type="match status" value="1"/>
</dbReference>
<feature type="domain" description="PAC" evidence="11">
    <location>
        <begin position="233"/>
        <end position="285"/>
    </location>
</feature>
<dbReference type="RefSeq" id="WP_386097134.1">
    <property type="nucleotide sequence ID" value="NZ_JBHUOZ010000001.1"/>
</dbReference>
<dbReference type="PROSITE" id="PS50112">
    <property type="entry name" value="PAS"/>
    <property type="match status" value="1"/>
</dbReference>
<dbReference type="Pfam" id="PF08447">
    <property type="entry name" value="PAS_3"/>
    <property type="match status" value="1"/>
</dbReference>
<dbReference type="CDD" id="cd00130">
    <property type="entry name" value="PAS"/>
    <property type="match status" value="1"/>
</dbReference>
<evidence type="ECO:0000313" key="12">
    <source>
        <dbReference type="EMBL" id="MFD2919694.1"/>
    </source>
</evidence>
<dbReference type="PANTHER" id="PTHR24421">
    <property type="entry name" value="NITRATE/NITRITE SENSOR PROTEIN NARX-RELATED"/>
    <property type="match status" value="1"/>
</dbReference>
<accession>A0ABW6A2Z7</accession>
<evidence type="ECO:0000256" key="5">
    <source>
        <dbReference type="ARBA" id="ARBA00022741"/>
    </source>
</evidence>
<evidence type="ECO:0000313" key="13">
    <source>
        <dbReference type="Proteomes" id="UP001597511"/>
    </source>
</evidence>
<dbReference type="Pfam" id="PF13188">
    <property type="entry name" value="PAS_8"/>
    <property type="match status" value="1"/>
</dbReference>
<dbReference type="InterPro" id="IPR000700">
    <property type="entry name" value="PAS-assoc_C"/>
</dbReference>
<reference evidence="13" key="1">
    <citation type="journal article" date="2019" name="Int. J. Syst. Evol. Microbiol.">
        <title>The Global Catalogue of Microorganisms (GCM) 10K type strain sequencing project: providing services to taxonomists for standard genome sequencing and annotation.</title>
        <authorList>
            <consortium name="The Broad Institute Genomics Platform"/>
            <consortium name="The Broad Institute Genome Sequencing Center for Infectious Disease"/>
            <person name="Wu L."/>
            <person name="Ma J."/>
        </authorList>
    </citation>
    <scope>NUCLEOTIDE SEQUENCE [LARGE SCALE GENOMIC DNA]</scope>
    <source>
        <strain evidence="13">KCTC 23299</strain>
    </source>
</reference>
<dbReference type="SMART" id="SM00086">
    <property type="entry name" value="PAC"/>
    <property type="match status" value="1"/>
</dbReference>
<evidence type="ECO:0000256" key="6">
    <source>
        <dbReference type="ARBA" id="ARBA00022777"/>
    </source>
</evidence>
<dbReference type="Pfam" id="PF02518">
    <property type="entry name" value="HATPase_c"/>
    <property type="match status" value="1"/>
</dbReference>
<dbReference type="InterPro" id="IPR000014">
    <property type="entry name" value="PAS"/>
</dbReference>
<evidence type="ECO:0000259" key="11">
    <source>
        <dbReference type="PROSITE" id="PS50113"/>
    </source>
</evidence>
<dbReference type="PANTHER" id="PTHR24421:SF10">
    <property type="entry name" value="NITRATE_NITRITE SENSOR PROTEIN NARQ"/>
    <property type="match status" value="1"/>
</dbReference>
<keyword evidence="3" id="KW-0597">Phosphoprotein</keyword>
<protein>
    <recommendedName>
        <fullName evidence="2">histidine kinase</fullName>
        <ecNumber evidence="2">2.7.13.3</ecNumber>
    </recommendedName>
</protein>
<feature type="domain" description="PAS" evidence="10">
    <location>
        <begin position="157"/>
        <end position="229"/>
    </location>
</feature>
<dbReference type="InterPro" id="IPR035965">
    <property type="entry name" value="PAS-like_dom_sf"/>
</dbReference>